<feature type="compositionally biased region" description="Basic and acidic residues" evidence="1">
    <location>
        <begin position="188"/>
        <end position="200"/>
    </location>
</feature>
<evidence type="ECO:0000256" key="1">
    <source>
        <dbReference type="SAM" id="MobiDB-lite"/>
    </source>
</evidence>
<organism evidence="2 3">
    <name type="scientific">Conexibacter arvalis</name>
    <dbReference type="NCBI Taxonomy" id="912552"/>
    <lineage>
        <taxon>Bacteria</taxon>
        <taxon>Bacillati</taxon>
        <taxon>Actinomycetota</taxon>
        <taxon>Thermoleophilia</taxon>
        <taxon>Solirubrobacterales</taxon>
        <taxon>Conexibacteraceae</taxon>
        <taxon>Conexibacter</taxon>
    </lineage>
</organism>
<accession>A0A840I8V9</accession>
<protein>
    <submittedName>
        <fullName evidence="2">Uncharacterized protein YdeI (YjbR/CyaY-like superfamily)</fullName>
    </submittedName>
</protein>
<sequence>MTEIIDCADVGEWEAWLARHHGDRDEVWIRIAKKGSGLRSVTAEEGIDGAICHGWIDGQRRALDATRFLQRYSPRRPRSAWSQVNVERAERLIAAGRMRPPGLAQIEAARADGRWAAAYVSQRDATVPPELAAAFARDEAARAGFESLGKTERYLALLPILKARTAAARAAQVERAVALLRAAGGRARPSDDAQRRDRARQGGRTRRSGRTRQGARARHGGRTRRGDRARQDNDATG</sequence>
<proteinExistence type="predicted"/>
<comment type="caution">
    <text evidence="2">The sequence shown here is derived from an EMBL/GenBank/DDBJ whole genome shotgun (WGS) entry which is preliminary data.</text>
</comment>
<evidence type="ECO:0000313" key="2">
    <source>
        <dbReference type="EMBL" id="MBB4660683.1"/>
    </source>
</evidence>
<dbReference type="Proteomes" id="UP000585272">
    <property type="component" value="Unassembled WGS sequence"/>
</dbReference>
<dbReference type="RefSeq" id="WP_183338215.1">
    <property type="nucleotide sequence ID" value="NZ_JACHNU010000001.1"/>
</dbReference>
<dbReference type="EMBL" id="JACHNU010000001">
    <property type="protein sequence ID" value="MBB4660683.1"/>
    <property type="molecule type" value="Genomic_DNA"/>
</dbReference>
<dbReference type="Pfam" id="PF13376">
    <property type="entry name" value="OmdA"/>
    <property type="match status" value="1"/>
</dbReference>
<feature type="compositionally biased region" description="Basic residues" evidence="1">
    <location>
        <begin position="201"/>
        <end position="223"/>
    </location>
</feature>
<reference evidence="2 3" key="1">
    <citation type="submission" date="2020-08" db="EMBL/GenBank/DDBJ databases">
        <title>Genomic Encyclopedia of Archaeal and Bacterial Type Strains, Phase II (KMG-II): from individual species to whole genera.</title>
        <authorList>
            <person name="Goeker M."/>
        </authorList>
    </citation>
    <scope>NUCLEOTIDE SEQUENCE [LARGE SCALE GENOMIC DNA]</scope>
    <source>
        <strain evidence="2 3">DSM 23288</strain>
    </source>
</reference>
<dbReference type="AlphaFoldDB" id="A0A840I8V9"/>
<gene>
    <name evidence="2" type="ORF">BDZ31_000256</name>
</gene>
<keyword evidence="3" id="KW-1185">Reference proteome</keyword>
<evidence type="ECO:0000313" key="3">
    <source>
        <dbReference type="Proteomes" id="UP000585272"/>
    </source>
</evidence>
<feature type="compositionally biased region" description="Basic and acidic residues" evidence="1">
    <location>
        <begin position="224"/>
        <end position="237"/>
    </location>
</feature>
<name>A0A840I8V9_9ACTN</name>
<feature type="region of interest" description="Disordered" evidence="1">
    <location>
        <begin position="183"/>
        <end position="237"/>
    </location>
</feature>